<name>A0ABT0W813_9BACI</name>
<proteinExistence type="predicted"/>
<accession>A0ABT0W813</accession>
<evidence type="ECO:0000313" key="2">
    <source>
        <dbReference type="Proteomes" id="UP001523262"/>
    </source>
</evidence>
<sequence length="50" mass="5631">MAGRRVSKRRKANYTNIHGAAVYKSSLHVLIEQINKSKNKRGNKGHDLAI</sequence>
<evidence type="ECO:0000313" key="1">
    <source>
        <dbReference type="EMBL" id="MCM2531669.1"/>
    </source>
</evidence>
<dbReference type="Proteomes" id="UP001523262">
    <property type="component" value="Unassembled WGS sequence"/>
</dbReference>
<reference evidence="1 2" key="1">
    <citation type="submission" date="2022-06" db="EMBL/GenBank/DDBJ databases">
        <authorList>
            <person name="Jeon C.O."/>
        </authorList>
    </citation>
    <scope>NUCLEOTIDE SEQUENCE [LARGE SCALE GENOMIC DNA]</scope>
    <source>
        <strain evidence="1 2">KCTC 13943</strain>
    </source>
</reference>
<organism evidence="1 2">
    <name type="scientific">Neobacillus pocheonensis</name>
    <dbReference type="NCBI Taxonomy" id="363869"/>
    <lineage>
        <taxon>Bacteria</taxon>
        <taxon>Bacillati</taxon>
        <taxon>Bacillota</taxon>
        <taxon>Bacilli</taxon>
        <taxon>Bacillales</taxon>
        <taxon>Bacillaceae</taxon>
        <taxon>Neobacillus</taxon>
    </lineage>
</organism>
<protein>
    <submittedName>
        <fullName evidence="1">Uncharacterized protein</fullName>
    </submittedName>
</protein>
<comment type="caution">
    <text evidence="1">The sequence shown here is derived from an EMBL/GenBank/DDBJ whole genome shotgun (WGS) entry which is preliminary data.</text>
</comment>
<gene>
    <name evidence="1" type="ORF">NDK43_03680</name>
</gene>
<dbReference type="EMBL" id="JAMQCR010000001">
    <property type="protein sequence ID" value="MCM2531669.1"/>
    <property type="molecule type" value="Genomic_DNA"/>
</dbReference>
<keyword evidence="2" id="KW-1185">Reference proteome</keyword>